<dbReference type="Proteomes" id="UP001066276">
    <property type="component" value="Chromosome 8"/>
</dbReference>
<evidence type="ECO:0000313" key="2">
    <source>
        <dbReference type="EMBL" id="KAJ1116098.1"/>
    </source>
</evidence>
<evidence type="ECO:0000256" key="1">
    <source>
        <dbReference type="SAM" id="MobiDB-lite"/>
    </source>
</evidence>
<name>A0AAV7NS57_PLEWA</name>
<reference evidence="2" key="1">
    <citation type="journal article" date="2022" name="bioRxiv">
        <title>Sequencing and chromosome-scale assembly of the giantPleurodeles waltlgenome.</title>
        <authorList>
            <person name="Brown T."/>
            <person name="Elewa A."/>
            <person name="Iarovenko S."/>
            <person name="Subramanian E."/>
            <person name="Araus A.J."/>
            <person name="Petzold A."/>
            <person name="Susuki M."/>
            <person name="Suzuki K.-i.T."/>
            <person name="Hayashi T."/>
            <person name="Toyoda A."/>
            <person name="Oliveira C."/>
            <person name="Osipova E."/>
            <person name="Leigh N.D."/>
            <person name="Simon A."/>
            <person name="Yun M.H."/>
        </authorList>
    </citation>
    <scope>NUCLEOTIDE SEQUENCE</scope>
    <source>
        <strain evidence="2">20211129_DDA</strain>
        <tissue evidence="2">Liver</tissue>
    </source>
</reference>
<feature type="region of interest" description="Disordered" evidence="1">
    <location>
        <begin position="43"/>
        <end position="79"/>
    </location>
</feature>
<sequence length="79" mass="8912">MAVWESESPWRRSKLRHHGGFPWAAESRRYTADFPFLAAAVPPRSECPKEHRQPVGGAPADPDPSGFYRQGRNHPLCSL</sequence>
<dbReference type="EMBL" id="JANPWB010000012">
    <property type="protein sequence ID" value="KAJ1116098.1"/>
    <property type="molecule type" value="Genomic_DNA"/>
</dbReference>
<accession>A0AAV7NS57</accession>
<keyword evidence="3" id="KW-1185">Reference proteome</keyword>
<protein>
    <submittedName>
        <fullName evidence="2">Uncharacterized protein</fullName>
    </submittedName>
</protein>
<organism evidence="2 3">
    <name type="scientific">Pleurodeles waltl</name>
    <name type="common">Iberian ribbed newt</name>
    <dbReference type="NCBI Taxonomy" id="8319"/>
    <lineage>
        <taxon>Eukaryota</taxon>
        <taxon>Metazoa</taxon>
        <taxon>Chordata</taxon>
        <taxon>Craniata</taxon>
        <taxon>Vertebrata</taxon>
        <taxon>Euteleostomi</taxon>
        <taxon>Amphibia</taxon>
        <taxon>Batrachia</taxon>
        <taxon>Caudata</taxon>
        <taxon>Salamandroidea</taxon>
        <taxon>Salamandridae</taxon>
        <taxon>Pleurodelinae</taxon>
        <taxon>Pleurodeles</taxon>
    </lineage>
</organism>
<dbReference type="AlphaFoldDB" id="A0AAV7NS57"/>
<proteinExistence type="predicted"/>
<comment type="caution">
    <text evidence="2">The sequence shown here is derived from an EMBL/GenBank/DDBJ whole genome shotgun (WGS) entry which is preliminary data.</text>
</comment>
<evidence type="ECO:0000313" key="3">
    <source>
        <dbReference type="Proteomes" id="UP001066276"/>
    </source>
</evidence>
<gene>
    <name evidence="2" type="ORF">NDU88_004317</name>
</gene>